<keyword evidence="4" id="KW-0254">Endocytosis</keyword>
<proteinExistence type="predicted"/>
<dbReference type="PANTHER" id="PTHR22951">
    <property type="entry name" value="CLATHRIN ASSEMBLY PROTEIN"/>
    <property type="match status" value="1"/>
</dbReference>
<evidence type="ECO:0000256" key="5">
    <source>
        <dbReference type="ARBA" id="ARBA00023034"/>
    </source>
</evidence>
<evidence type="ECO:0000256" key="4">
    <source>
        <dbReference type="ARBA" id="ARBA00022583"/>
    </source>
</evidence>
<dbReference type="InterPro" id="IPR008942">
    <property type="entry name" value="ENTH_VHS"/>
</dbReference>
<dbReference type="OMA" id="SNAHEIP"/>
<dbReference type="CDD" id="cd16987">
    <property type="entry name" value="ANTH_N_AP180_plant"/>
    <property type="match status" value="1"/>
</dbReference>
<organism evidence="10">
    <name type="scientific">Eucalyptus grandis</name>
    <name type="common">Flooded gum</name>
    <dbReference type="NCBI Taxonomy" id="71139"/>
    <lineage>
        <taxon>Eukaryota</taxon>
        <taxon>Viridiplantae</taxon>
        <taxon>Streptophyta</taxon>
        <taxon>Embryophyta</taxon>
        <taxon>Tracheophyta</taxon>
        <taxon>Spermatophyta</taxon>
        <taxon>Magnoliopsida</taxon>
        <taxon>eudicotyledons</taxon>
        <taxon>Gunneridae</taxon>
        <taxon>Pentapetalae</taxon>
        <taxon>rosids</taxon>
        <taxon>malvids</taxon>
        <taxon>Myrtales</taxon>
        <taxon>Myrtaceae</taxon>
        <taxon>Myrtoideae</taxon>
        <taxon>Eucalypteae</taxon>
        <taxon>Eucalyptus</taxon>
    </lineage>
</organism>
<dbReference type="GO" id="GO:0032050">
    <property type="term" value="F:clathrin heavy chain binding"/>
    <property type="evidence" value="ECO:0000318"/>
    <property type="project" value="GO_Central"/>
</dbReference>
<dbReference type="Gene3D" id="1.25.40.90">
    <property type="match status" value="1"/>
</dbReference>
<dbReference type="FunCoup" id="A0A059D674">
    <property type="interactions" value="45"/>
</dbReference>
<dbReference type="InterPro" id="IPR011417">
    <property type="entry name" value="ANTH_dom"/>
</dbReference>
<dbReference type="GO" id="GO:0000149">
    <property type="term" value="F:SNARE binding"/>
    <property type="evidence" value="ECO:0000318"/>
    <property type="project" value="GO_Central"/>
</dbReference>
<dbReference type="InterPro" id="IPR014712">
    <property type="entry name" value="ANTH_dom_sf"/>
</dbReference>
<feature type="domain" description="ENTH" evidence="9">
    <location>
        <begin position="24"/>
        <end position="156"/>
    </location>
</feature>
<name>A0A059D674_EUCGR</name>
<keyword evidence="5" id="KW-0333">Golgi apparatus</keyword>
<sequence length="390" mass="43729">MKLWKRAAGALKDRNSLLINTLSRRQRHSSDLHAAVIRATSHDEARVDYRNSQRVFAWARTAPSIHLKPLVWAISSRAHRTRSWSVALKCLMLLHGVFCCKVPAVQRIGRLPFDLSDFTDGHSSLSKTWGHNALVRAYFNFLDQKSAFLYADLKEIRKVKAAGPEDSIMAEIVMLQKLQSLLSLLLQVRPQAEGMRGTLVLEAMDCIIIEIFDTYSRVCNLIARVLSRIYGASLAEASMVLLVLRQANAQGDDLADYFEFCKVYGVLNASEFPKVERIPEEDIREVERIVNGEGEEESKAIVVRESSGAGAGELVLSSGKVLRTVVTDKWESFLRRISLLANVTGKMETLLANAHLHFDDMAWCDADTCGASRRVIEVGKKLRASMIERL</sequence>
<dbReference type="GO" id="GO:0005546">
    <property type="term" value="F:phosphatidylinositol-4,5-bisphosphate binding"/>
    <property type="evidence" value="ECO:0000318"/>
    <property type="project" value="GO_Central"/>
</dbReference>
<dbReference type="GO" id="GO:0005794">
    <property type="term" value="C:Golgi apparatus"/>
    <property type="evidence" value="ECO:0007669"/>
    <property type="project" value="UniProtKB-SubCell"/>
</dbReference>
<dbReference type="Gramene" id="KCW85944">
    <property type="protein sequence ID" value="KCW85944"/>
    <property type="gene ID" value="EUGRSUZ_B02650"/>
</dbReference>
<evidence type="ECO:0000256" key="1">
    <source>
        <dbReference type="ARBA" id="ARBA00004132"/>
    </source>
</evidence>
<dbReference type="InterPro" id="IPR045192">
    <property type="entry name" value="AP180-like"/>
</dbReference>
<dbReference type="Pfam" id="PF07651">
    <property type="entry name" value="ANTH"/>
    <property type="match status" value="1"/>
</dbReference>
<reference evidence="10" key="1">
    <citation type="submission" date="2013-07" db="EMBL/GenBank/DDBJ databases">
        <title>The genome of Eucalyptus grandis.</title>
        <authorList>
            <person name="Schmutz J."/>
            <person name="Hayes R."/>
            <person name="Myburg A."/>
            <person name="Tuskan G."/>
            <person name="Grattapaglia D."/>
            <person name="Rokhsar D.S."/>
        </authorList>
    </citation>
    <scope>NUCLEOTIDE SEQUENCE</scope>
    <source>
        <tissue evidence="10">Leaf extractions</tissue>
    </source>
</reference>
<comment type="subcellular location">
    <subcellularLocation>
        <location evidence="1">Cytoplasmic vesicle</location>
        <location evidence="1">Clathrin-coated vesicle</location>
    </subcellularLocation>
    <subcellularLocation>
        <location evidence="2">Golgi apparatus</location>
    </subcellularLocation>
    <subcellularLocation>
        <location evidence="3">Membrane</location>
        <location evidence="3">Clathrin-coated pit</location>
    </subcellularLocation>
</comment>
<dbReference type="GO" id="GO:0006900">
    <property type="term" value="P:vesicle budding from membrane"/>
    <property type="evidence" value="ECO:0000318"/>
    <property type="project" value="GO_Central"/>
</dbReference>
<dbReference type="GO" id="GO:0048268">
    <property type="term" value="P:clathrin coat assembly"/>
    <property type="evidence" value="ECO:0007669"/>
    <property type="project" value="InterPro"/>
</dbReference>
<dbReference type="FunFam" id="1.25.40.90:FF:000027">
    <property type="entry name" value="Putative clathrin assembly protein"/>
    <property type="match status" value="1"/>
</dbReference>
<dbReference type="GO" id="GO:0005905">
    <property type="term" value="C:clathrin-coated pit"/>
    <property type="evidence" value="ECO:0000318"/>
    <property type="project" value="GO_Central"/>
</dbReference>
<accession>A0A059D674</accession>
<keyword evidence="7" id="KW-0168">Coated pit</keyword>
<dbReference type="PANTHER" id="PTHR22951:SF19">
    <property type="entry name" value="OS08G0467300 PROTEIN"/>
    <property type="match status" value="1"/>
</dbReference>
<dbReference type="SUPFAM" id="SSF48464">
    <property type="entry name" value="ENTH/VHS domain"/>
    <property type="match status" value="1"/>
</dbReference>
<dbReference type="InParanoid" id="A0A059D674"/>
<dbReference type="SUPFAM" id="SSF89009">
    <property type="entry name" value="GAT-like domain"/>
    <property type="match status" value="1"/>
</dbReference>
<dbReference type="GO" id="GO:0005545">
    <property type="term" value="F:1-phosphatidylinositol binding"/>
    <property type="evidence" value="ECO:0000318"/>
    <property type="project" value="GO_Central"/>
</dbReference>
<dbReference type="eggNOG" id="KOG0251">
    <property type="taxonomic scope" value="Eukaryota"/>
</dbReference>
<dbReference type="EMBL" id="KK198754">
    <property type="protein sequence ID" value="KCW85944.1"/>
    <property type="molecule type" value="Genomic_DNA"/>
</dbReference>
<dbReference type="PROSITE" id="PS50942">
    <property type="entry name" value="ENTH"/>
    <property type="match status" value="1"/>
</dbReference>
<evidence type="ECO:0000256" key="2">
    <source>
        <dbReference type="ARBA" id="ARBA00004555"/>
    </source>
</evidence>
<dbReference type="Gene3D" id="1.20.58.150">
    <property type="entry name" value="ANTH domain"/>
    <property type="match status" value="1"/>
</dbReference>
<evidence type="ECO:0000256" key="8">
    <source>
        <dbReference type="ARBA" id="ARBA00023329"/>
    </source>
</evidence>
<gene>
    <name evidence="10" type="ORF">EUGRSUZ_B02650</name>
</gene>
<evidence type="ECO:0000256" key="3">
    <source>
        <dbReference type="ARBA" id="ARBA00004600"/>
    </source>
</evidence>
<dbReference type="GO" id="GO:0030136">
    <property type="term" value="C:clathrin-coated vesicle"/>
    <property type="evidence" value="ECO:0000318"/>
    <property type="project" value="GO_Central"/>
</dbReference>
<evidence type="ECO:0000259" key="9">
    <source>
        <dbReference type="PROSITE" id="PS50942"/>
    </source>
</evidence>
<evidence type="ECO:0000256" key="6">
    <source>
        <dbReference type="ARBA" id="ARBA00023136"/>
    </source>
</evidence>
<dbReference type="STRING" id="71139.A0A059D674"/>
<evidence type="ECO:0000256" key="7">
    <source>
        <dbReference type="ARBA" id="ARBA00023176"/>
    </source>
</evidence>
<keyword evidence="6" id="KW-0472">Membrane</keyword>
<dbReference type="AlphaFoldDB" id="A0A059D674"/>
<dbReference type="InterPro" id="IPR013809">
    <property type="entry name" value="ENTH"/>
</dbReference>
<dbReference type="InterPro" id="IPR048050">
    <property type="entry name" value="ANTH_N_plant"/>
</dbReference>
<protein>
    <recommendedName>
        <fullName evidence="9">ENTH domain-containing protein</fullName>
    </recommendedName>
</protein>
<dbReference type="GO" id="GO:0072583">
    <property type="term" value="P:clathrin-dependent endocytosis"/>
    <property type="evidence" value="ECO:0000318"/>
    <property type="project" value="GO_Central"/>
</dbReference>
<evidence type="ECO:0000313" key="10">
    <source>
        <dbReference type="EMBL" id="KCW85944.1"/>
    </source>
</evidence>
<keyword evidence="8" id="KW-0968">Cytoplasmic vesicle</keyword>